<dbReference type="RefSeq" id="WP_224141306.1">
    <property type="nucleotide sequence ID" value="NZ_JAIQUM010000072.1"/>
</dbReference>
<keyword evidence="1" id="KW-0812">Transmembrane</keyword>
<protein>
    <submittedName>
        <fullName evidence="2">AbrB family transcriptional regulator</fullName>
    </submittedName>
</protein>
<accession>A0ABS7UY54</accession>
<keyword evidence="1" id="KW-0472">Membrane</keyword>
<feature type="transmembrane region" description="Helical" evidence="1">
    <location>
        <begin position="280"/>
        <end position="299"/>
    </location>
</feature>
<feature type="transmembrane region" description="Helical" evidence="1">
    <location>
        <begin position="198"/>
        <end position="219"/>
    </location>
</feature>
<organism evidence="2 3">
    <name type="scientific">Metabacillus rhizolycopersici</name>
    <dbReference type="NCBI Taxonomy" id="2875709"/>
    <lineage>
        <taxon>Bacteria</taxon>
        <taxon>Bacillati</taxon>
        <taxon>Bacillota</taxon>
        <taxon>Bacilli</taxon>
        <taxon>Bacillales</taxon>
        <taxon>Bacillaceae</taxon>
        <taxon>Metabacillus</taxon>
    </lineage>
</organism>
<dbReference type="Pfam" id="PF05145">
    <property type="entry name" value="AbrB"/>
    <property type="match status" value="1"/>
</dbReference>
<dbReference type="InterPro" id="IPR007820">
    <property type="entry name" value="AbrB_fam"/>
</dbReference>
<proteinExistence type="predicted"/>
<keyword evidence="1" id="KW-1133">Transmembrane helix</keyword>
<dbReference type="PIRSF" id="PIRSF038991">
    <property type="entry name" value="Protein_AbrB"/>
    <property type="match status" value="1"/>
</dbReference>
<feature type="transmembrane region" description="Helical" evidence="1">
    <location>
        <begin position="161"/>
        <end position="178"/>
    </location>
</feature>
<gene>
    <name evidence="2" type="ORF">K9V48_22105</name>
</gene>
<comment type="caution">
    <text evidence="2">The sequence shown here is derived from an EMBL/GenBank/DDBJ whole genome shotgun (WGS) entry which is preliminary data.</text>
</comment>
<dbReference type="Proteomes" id="UP001165287">
    <property type="component" value="Unassembled WGS sequence"/>
</dbReference>
<dbReference type="InterPro" id="IPR017516">
    <property type="entry name" value="AbrB_dup"/>
</dbReference>
<keyword evidence="3" id="KW-1185">Reference proteome</keyword>
<dbReference type="NCBIfam" id="TIGR03082">
    <property type="entry name" value="Gneg_AbrB_dup"/>
    <property type="match status" value="2"/>
</dbReference>
<feature type="transmembrane region" description="Helical" evidence="1">
    <location>
        <begin position="343"/>
        <end position="361"/>
    </location>
</feature>
<dbReference type="PANTHER" id="PTHR38457">
    <property type="entry name" value="REGULATOR ABRB-RELATED"/>
    <property type="match status" value="1"/>
</dbReference>
<name>A0ABS7UY54_9BACI</name>
<feature type="transmembrane region" description="Helical" evidence="1">
    <location>
        <begin position="96"/>
        <end position="117"/>
    </location>
</feature>
<evidence type="ECO:0000313" key="3">
    <source>
        <dbReference type="Proteomes" id="UP001165287"/>
    </source>
</evidence>
<evidence type="ECO:0000256" key="1">
    <source>
        <dbReference type="SAM" id="Phobius"/>
    </source>
</evidence>
<reference evidence="2" key="1">
    <citation type="submission" date="2024-05" db="EMBL/GenBank/DDBJ databases">
        <title>Metabacillus sp. nov., isolated from the rhizosphere soil of tomato plants.</title>
        <authorList>
            <person name="Ma R."/>
        </authorList>
    </citation>
    <scope>NUCLEOTIDE SEQUENCE</scope>
    <source>
        <strain evidence="2">DBTR6</strain>
    </source>
</reference>
<feature type="transmembrane region" description="Helical" evidence="1">
    <location>
        <begin position="21"/>
        <end position="54"/>
    </location>
</feature>
<evidence type="ECO:0000313" key="2">
    <source>
        <dbReference type="EMBL" id="MBZ5752860.1"/>
    </source>
</evidence>
<dbReference type="PANTHER" id="PTHR38457:SF1">
    <property type="entry name" value="REGULATOR ABRB-RELATED"/>
    <property type="match status" value="1"/>
</dbReference>
<sequence>MMIPSITRFMTRRKRKQVQLIETLLCGLAGGILFTIFHLPLIWMLGPLTAIVIWKLLSKRSLYWPDQFRNGGQMLLGYSMGLSFTNESARQIINQLPSMAIVTVLMVVFALVIAYLVSRLTGISIPSAVMGTTPGGLSQMVMMSEEIKGADPTIVTFMQTIRMLTVIFIVPALSIHAFSSDETQNSQPLIDLVVQTEYGSFSTLMTVIVIVLCITTLAVRFKFPTPWIIGPLVSSAILTLCGYETPQLPPILIVIAQLCLGIYLGLGIKINMLRNWRKLLPFSIISGLLIVGFAFGLAYCLHKLYPITMTTAFLSIAPGGLPEMGVTAHTVQADVSMVAAYQLFRVFFILFIVPIFLRWIFGRNHVEEKSVKSL</sequence>
<dbReference type="EMBL" id="JAIQUM010000072">
    <property type="protein sequence ID" value="MBZ5752860.1"/>
    <property type="molecule type" value="Genomic_DNA"/>
</dbReference>
<feature type="transmembrane region" description="Helical" evidence="1">
    <location>
        <begin position="251"/>
        <end position="268"/>
    </location>
</feature>